<accession>A0A1H5ECP4</accession>
<evidence type="ECO:0000313" key="1">
    <source>
        <dbReference type="EMBL" id="SED88808.1"/>
    </source>
</evidence>
<dbReference type="Proteomes" id="UP000182725">
    <property type="component" value="Unassembled WGS sequence"/>
</dbReference>
<proteinExistence type="predicted"/>
<name>A0A1H5ECP4_9MICC</name>
<evidence type="ECO:0000313" key="2">
    <source>
        <dbReference type="Proteomes" id="UP000182725"/>
    </source>
</evidence>
<dbReference type="AlphaFoldDB" id="A0A1H5ECP4"/>
<protein>
    <submittedName>
        <fullName evidence="1">Uncharacterized protein</fullName>
    </submittedName>
</protein>
<dbReference type="EMBL" id="FNTV01000001">
    <property type="protein sequence ID" value="SED88808.1"/>
    <property type="molecule type" value="Genomic_DNA"/>
</dbReference>
<organism evidence="1 2">
    <name type="scientific">Arthrobacter alpinus</name>
    <dbReference type="NCBI Taxonomy" id="656366"/>
    <lineage>
        <taxon>Bacteria</taxon>
        <taxon>Bacillati</taxon>
        <taxon>Actinomycetota</taxon>
        <taxon>Actinomycetes</taxon>
        <taxon>Micrococcales</taxon>
        <taxon>Micrococcaceae</taxon>
        <taxon>Arthrobacter</taxon>
    </lineage>
</organism>
<reference evidence="1 2" key="1">
    <citation type="submission" date="2016-10" db="EMBL/GenBank/DDBJ databases">
        <authorList>
            <person name="de Groot N.N."/>
        </authorList>
    </citation>
    <scope>NUCLEOTIDE SEQUENCE [LARGE SCALE GENOMIC DNA]</scope>
    <source>
        <strain evidence="1 2">DSM 22274</strain>
    </source>
</reference>
<sequence>MVITFVLSYATDSLAESHAELLGVTVKSPTKVVSALSLVAAIALAGCSSGGGATDHAAGAGAGAGAGAPTATKAHWLEQTFSCKIDAIRNWGLAIGNEKGVVLGVQPVTLTIGGGRYKTQQVSKTGALRITEGAYKIQNGELSIANETWTEDGQDQLPSIDGYKLQATWAGIPADLPAFSNVNAVNADGSFSSIQFGLEATESGFVLTVGEAEKITCLAQG</sequence>
<gene>
    <name evidence="1" type="ORF">SAMN04489740_0209</name>
</gene>